<reference evidence="1" key="1">
    <citation type="submission" date="2023-03" db="EMBL/GenBank/DDBJ databases">
        <title>Selenobaculum gbiensis gen. nov. sp. nov., a new bacterium isolated from the gut microbiota of IBD patient.</title>
        <authorList>
            <person name="Yeo S."/>
            <person name="Park H."/>
            <person name="Huh C.S."/>
        </authorList>
    </citation>
    <scope>NUCLEOTIDE SEQUENCE</scope>
    <source>
        <strain evidence="1">ICN-92133</strain>
    </source>
</reference>
<dbReference type="KEGG" id="sgbi:P3F81_03965"/>
<dbReference type="RefSeq" id="WP_309320659.1">
    <property type="nucleotide sequence ID" value="NZ_CP120678.1"/>
</dbReference>
<protein>
    <submittedName>
        <fullName evidence="1">Uncharacterized protein</fullName>
    </submittedName>
</protein>
<name>A0A9Y2AJX8_9FIRM</name>
<dbReference type="AlphaFoldDB" id="A0A9Y2AJX8"/>
<evidence type="ECO:0000313" key="1">
    <source>
        <dbReference type="EMBL" id="WIW71471.1"/>
    </source>
</evidence>
<dbReference type="Proteomes" id="UP001243623">
    <property type="component" value="Chromosome"/>
</dbReference>
<organism evidence="1 2">
    <name type="scientific">Selenobaculum gibii</name>
    <dbReference type="NCBI Taxonomy" id="3054208"/>
    <lineage>
        <taxon>Bacteria</taxon>
        <taxon>Bacillati</taxon>
        <taxon>Bacillota</taxon>
        <taxon>Negativicutes</taxon>
        <taxon>Selenomonadales</taxon>
        <taxon>Selenomonadaceae</taxon>
        <taxon>Selenobaculum</taxon>
    </lineage>
</organism>
<accession>A0A9Y2AJX8</accession>
<keyword evidence="2" id="KW-1185">Reference proteome</keyword>
<gene>
    <name evidence="1" type="ORF">P3F81_03965</name>
</gene>
<sequence length="99" mass="11730">MKRIIEFQISDDKYVFLENQKNIFEIRNDDLQVDVKKFYNAFFENNLDYSDIELHNSNPGDKTGGRVFGCIKQLIDEVSTRLIEEFQNQKCEDTVETIK</sequence>
<proteinExistence type="predicted"/>
<dbReference type="EMBL" id="CP120678">
    <property type="protein sequence ID" value="WIW71471.1"/>
    <property type="molecule type" value="Genomic_DNA"/>
</dbReference>
<evidence type="ECO:0000313" key="2">
    <source>
        <dbReference type="Proteomes" id="UP001243623"/>
    </source>
</evidence>